<reference evidence="1 2" key="1">
    <citation type="submission" date="2021-03" db="EMBL/GenBank/DDBJ databases">
        <authorList>
            <person name="Grouzdev D.S."/>
        </authorList>
    </citation>
    <scope>NUCLEOTIDE SEQUENCE [LARGE SCALE GENOMIC DNA]</scope>
    <source>
        <strain evidence="1 2">M50-1</strain>
    </source>
</reference>
<organism evidence="1 2">
    <name type="scientific">Candidatus Chloroploca mongolica</name>
    <dbReference type="NCBI Taxonomy" id="2528176"/>
    <lineage>
        <taxon>Bacteria</taxon>
        <taxon>Bacillati</taxon>
        <taxon>Chloroflexota</taxon>
        <taxon>Chloroflexia</taxon>
        <taxon>Chloroflexales</taxon>
        <taxon>Chloroflexineae</taxon>
        <taxon>Oscillochloridaceae</taxon>
        <taxon>Candidatus Chloroploca</taxon>
    </lineage>
</organism>
<evidence type="ECO:0000313" key="1">
    <source>
        <dbReference type="EMBL" id="MBP1468116.1"/>
    </source>
</evidence>
<evidence type="ECO:0000313" key="2">
    <source>
        <dbReference type="Proteomes" id="UP001193081"/>
    </source>
</evidence>
<dbReference type="EMBL" id="SIJK02000056">
    <property type="protein sequence ID" value="MBP1468116.1"/>
    <property type="molecule type" value="Genomic_DNA"/>
</dbReference>
<dbReference type="InterPro" id="IPR011990">
    <property type="entry name" value="TPR-like_helical_dom_sf"/>
</dbReference>
<dbReference type="Pfam" id="PF13424">
    <property type="entry name" value="TPR_12"/>
    <property type="match status" value="1"/>
</dbReference>
<gene>
    <name evidence="1" type="ORF">EYB53_020555</name>
</gene>
<proteinExistence type="predicted"/>
<dbReference type="Gene3D" id="1.25.40.10">
    <property type="entry name" value="Tetratricopeptide repeat domain"/>
    <property type="match status" value="1"/>
</dbReference>
<name>A0ABS4DFA5_9CHLR</name>
<accession>A0ABS4DFA5</accession>
<dbReference type="Proteomes" id="UP001193081">
    <property type="component" value="Unassembled WGS sequence"/>
</dbReference>
<keyword evidence="2" id="KW-1185">Reference proteome</keyword>
<comment type="caution">
    <text evidence="1">The sequence shown here is derived from an EMBL/GenBank/DDBJ whole genome shotgun (WGS) entry which is preliminary data.</text>
</comment>
<sequence length="46" mass="4771">MGQVCAALGDQPQARAFLNRALLVYTAVLGPDHPSTLAARTLAYAG</sequence>
<protein>
    <submittedName>
        <fullName evidence="1">Tetratricopeptide repeat protein</fullName>
    </submittedName>
</protein>